<sequence length="99" mass="10842">MDCFCGLNLHPCHFLAVMVSSNFLLPSLIFQIKNAIISHGCFLRECSIEHSIVGERSRLDSGVELKGVEESDRGGEGFYIRSGITVILEKATISDGIVI</sequence>
<gene>
    <name evidence="2" type="ORF">Ccrd_019724</name>
</gene>
<dbReference type="PANTHER" id="PTHR43523">
    <property type="entry name" value="GLUCOSE-1-PHOSPHATE ADENYLYLTRANSFERASE-RELATED"/>
    <property type="match status" value="1"/>
</dbReference>
<dbReference type="Pfam" id="PF25247">
    <property type="entry name" value="LbH_GLGC"/>
    <property type="match status" value="1"/>
</dbReference>
<proteinExistence type="inferred from homology"/>
<organism evidence="2 3">
    <name type="scientific">Cynara cardunculus var. scolymus</name>
    <name type="common">Globe artichoke</name>
    <name type="synonym">Cynara scolymus</name>
    <dbReference type="NCBI Taxonomy" id="59895"/>
    <lineage>
        <taxon>Eukaryota</taxon>
        <taxon>Viridiplantae</taxon>
        <taxon>Streptophyta</taxon>
        <taxon>Embryophyta</taxon>
        <taxon>Tracheophyta</taxon>
        <taxon>Spermatophyta</taxon>
        <taxon>Magnoliopsida</taxon>
        <taxon>eudicotyledons</taxon>
        <taxon>Gunneridae</taxon>
        <taxon>Pentapetalae</taxon>
        <taxon>asterids</taxon>
        <taxon>campanulids</taxon>
        <taxon>Asterales</taxon>
        <taxon>Asteraceae</taxon>
        <taxon>Carduoideae</taxon>
        <taxon>Cardueae</taxon>
        <taxon>Carduinae</taxon>
        <taxon>Cynara</taxon>
    </lineage>
</organism>
<keyword evidence="3" id="KW-1185">Reference proteome</keyword>
<dbReference type="STRING" id="59895.A0A103Y3W1"/>
<accession>A0A103Y3W1</accession>
<comment type="caution">
    <text evidence="2">The sequence shown here is derived from an EMBL/GenBank/DDBJ whole genome shotgun (WGS) entry which is preliminary data.</text>
</comment>
<evidence type="ECO:0000313" key="2">
    <source>
        <dbReference type="EMBL" id="KVI02002.1"/>
    </source>
</evidence>
<reference evidence="2 3" key="1">
    <citation type="journal article" date="2016" name="Sci. Rep.">
        <title>The genome sequence of the outbreeding globe artichoke constructed de novo incorporating a phase-aware low-pass sequencing strategy of F1 progeny.</title>
        <authorList>
            <person name="Scaglione D."/>
            <person name="Reyes-Chin-Wo S."/>
            <person name="Acquadro A."/>
            <person name="Froenicke L."/>
            <person name="Portis E."/>
            <person name="Beitel C."/>
            <person name="Tirone M."/>
            <person name="Mauro R."/>
            <person name="Lo Monaco A."/>
            <person name="Mauromicale G."/>
            <person name="Faccioli P."/>
            <person name="Cattivelli L."/>
            <person name="Rieseberg L."/>
            <person name="Michelmore R."/>
            <person name="Lanteri S."/>
        </authorList>
    </citation>
    <scope>NUCLEOTIDE SEQUENCE [LARGE SCALE GENOMIC DNA]</scope>
    <source>
        <strain evidence="2">2C</strain>
    </source>
</reference>
<protein>
    <submittedName>
        <fullName evidence="2">Trimeric LpxA-like protein</fullName>
    </submittedName>
</protein>
<name>A0A103Y3W1_CYNCS</name>
<dbReference type="InterPro" id="IPR011004">
    <property type="entry name" value="Trimer_LpxA-like_sf"/>
</dbReference>
<dbReference type="Gene3D" id="2.160.10.10">
    <property type="entry name" value="Hexapeptide repeat proteins"/>
    <property type="match status" value="2"/>
</dbReference>
<dbReference type="SUPFAM" id="SSF51161">
    <property type="entry name" value="Trimeric LpxA-like enzymes"/>
    <property type="match status" value="1"/>
</dbReference>
<dbReference type="Proteomes" id="UP000243975">
    <property type="component" value="Unassembled WGS sequence"/>
</dbReference>
<evidence type="ECO:0000256" key="1">
    <source>
        <dbReference type="ARBA" id="ARBA00010443"/>
    </source>
</evidence>
<dbReference type="EMBL" id="LEKV01002668">
    <property type="protein sequence ID" value="KVI02002.1"/>
    <property type="molecule type" value="Genomic_DNA"/>
</dbReference>
<evidence type="ECO:0000313" key="3">
    <source>
        <dbReference type="Proteomes" id="UP000243975"/>
    </source>
</evidence>
<dbReference type="GO" id="GO:0008878">
    <property type="term" value="F:glucose-1-phosphate adenylyltransferase activity"/>
    <property type="evidence" value="ECO:0007669"/>
    <property type="project" value="InterPro"/>
</dbReference>
<dbReference type="InterPro" id="IPR011831">
    <property type="entry name" value="ADP-Glc_PPase"/>
</dbReference>
<comment type="similarity">
    <text evidence="1">Belongs to the bacterial/plant glucose-1-phosphate adenylyltransferase family.</text>
</comment>
<dbReference type="GO" id="GO:0005978">
    <property type="term" value="P:glycogen biosynthetic process"/>
    <property type="evidence" value="ECO:0007669"/>
    <property type="project" value="InterPro"/>
</dbReference>
<dbReference type="AlphaFoldDB" id="A0A103Y3W1"/>
<dbReference type="Gramene" id="KVI02002">
    <property type="protein sequence ID" value="KVI02002"/>
    <property type="gene ID" value="Ccrd_019724"/>
</dbReference>
<dbReference type="PANTHER" id="PTHR43523:SF4">
    <property type="entry name" value="GLUCOSE-1-PHOSPHATE ADENYLYLTRANSFERASE LARGE SUBUNIT 3, CHLOROPLASTIC"/>
    <property type="match status" value="1"/>
</dbReference>